<dbReference type="InterPro" id="IPR050922">
    <property type="entry name" value="LytR/CpsA/Psr_CW_biosynth"/>
</dbReference>
<evidence type="ECO:0000256" key="1">
    <source>
        <dbReference type="ARBA" id="ARBA00006068"/>
    </source>
</evidence>
<dbReference type="EMBL" id="WLCI01000008">
    <property type="protein sequence ID" value="MTB95046.1"/>
    <property type="molecule type" value="Genomic_DNA"/>
</dbReference>
<feature type="region of interest" description="Disordered" evidence="2">
    <location>
        <begin position="154"/>
        <end position="193"/>
    </location>
</feature>
<dbReference type="InterPro" id="IPR004474">
    <property type="entry name" value="LytR_CpsA_psr"/>
</dbReference>
<evidence type="ECO:0000256" key="2">
    <source>
        <dbReference type="SAM" id="MobiDB-lite"/>
    </source>
</evidence>
<comment type="caution">
    <text evidence="5">The sequence shown here is derived from an EMBL/GenBank/DDBJ whole genome shotgun (WGS) entry which is preliminary data.</text>
</comment>
<feature type="compositionally biased region" description="Gly residues" evidence="2">
    <location>
        <begin position="93"/>
        <end position="102"/>
    </location>
</feature>
<dbReference type="AlphaFoldDB" id="A0A6I3J371"/>
<evidence type="ECO:0000259" key="4">
    <source>
        <dbReference type="Pfam" id="PF03816"/>
    </source>
</evidence>
<feature type="compositionally biased region" description="Basic and acidic residues" evidence="2">
    <location>
        <begin position="174"/>
        <end position="185"/>
    </location>
</feature>
<keyword evidence="6" id="KW-1185">Reference proteome</keyword>
<accession>A0A6I3J371</accession>
<keyword evidence="3" id="KW-1133">Transmembrane helix</keyword>
<feature type="compositionally biased region" description="Gly residues" evidence="2">
    <location>
        <begin position="20"/>
        <end position="30"/>
    </location>
</feature>
<sequence length="436" mass="46928">MADRPRNGGPEGDPPEYGWLYGGKQGGASGPAGQEPPRRPRQPRPAREPRPDETRVMPVQPREGGRSRGAQPTQPVQPTPRPTPRPTPQRSPGGPGGPGGPTGPSRPAGRSRRGLRLPRPRVRWIFLLLLAWIAYLVVVPVLAWNDVEKVAFEPDGERPADQPGTTYLMVGSDSRSDLSPEERKRLGTGGAEGQRTDTIMLLHTGSGPNLLMSIPRDSNVEVPGYGTTKINAAYAFGGPKLLVRTIENATGIRIDDYVEIGMGGLAGVVDAVGGIEICPENAMKDPQAKLDIKAGCQEADGATALGYARSRKTYTRFGDTQRAQAQREVVAAIGTKVLSPWTVLNPFRYWDLNQSVPGFFAFGEGTSPIRAAMWAMAMTRVNGEAGLTCGVPISDLAVTWDPERSEQMFQAIIDDDTDSIPRRLCTPTGLPKEVTG</sequence>
<comment type="similarity">
    <text evidence="1">Belongs to the LytR/CpsA/Psr (LCP) family.</text>
</comment>
<evidence type="ECO:0000256" key="3">
    <source>
        <dbReference type="SAM" id="Phobius"/>
    </source>
</evidence>
<organism evidence="5 6">
    <name type="scientific">Nocardioides marmotae</name>
    <dbReference type="NCBI Taxonomy" id="2663857"/>
    <lineage>
        <taxon>Bacteria</taxon>
        <taxon>Bacillati</taxon>
        <taxon>Actinomycetota</taxon>
        <taxon>Actinomycetes</taxon>
        <taxon>Propionibacteriales</taxon>
        <taxon>Nocardioidaceae</taxon>
        <taxon>Nocardioides</taxon>
    </lineage>
</organism>
<dbReference type="NCBIfam" id="TIGR00350">
    <property type="entry name" value="lytR_cpsA_psr"/>
    <property type="match status" value="1"/>
</dbReference>
<feature type="transmembrane region" description="Helical" evidence="3">
    <location>
        <begin position="122"/>
        <end position="144"/>
    </location>
</feature>
<keyword evidence="3" id="KW-0812">Transmembrane</keyword>
<dbReference type="RefSeq" id="WP_154614754.1">
    <property type="nucleotide sequence ID" value="NZ_CP053660.1"/>
</dbReference>
<feature type="region of interest" description="Disordered" evidence="2">
    <location>
        <begin position="1"/>
        <end position="114"/>
    </location>
</feature>
<dbReference type="Gene3D" id="3.40.630.190">
    <property type="entry name" value="LCP protein"/>
    <property type="match status" value="1"/>
</dbReference>
<name>A0A6I3J371_9ACTN</name>
<reference evidence="5 6" key="1">
    <citation type="submission" date="2019-10" db="EMBL/GenBank/DDBJ databases">
        <title>Nocardioides novel species isolated from the excrement of Marmot.</title>
        <authorList>
            <person name="Zhang G."/>
        </authorList>
    </citation>
    <scope>NUCLEOTIDE SEQUENCE [LARGE SCALE GENOMIC DNA]</scope>
    <source>
        <strain evidence="6">zg-579</strain>
    </source>
</reference>
<feature type="domain" description="Cell envelope-related transcriptional attenuator" evidence="4">
    <location>
        <begin position="195"/>
        <end position="337"/>
    </location>
</feature>
<evidence type="ECO:0000313" key="5">
    <source>
        <dbReference type="EMBL" id="MTB95046.1"/>
    </source>
</evidence>
<evidence type="ECO:0000313" key="6">
    <source>
        <dbReference type="Proteomes" id="UP000433406"/>
    </source>
</evidence>
<dbReference type="PANTHER" id="PTHR33392:SF6">
    <property type="entry name" value="POLYISOPRENYL-TEICHOIC ACID--PEPTIDOGLYCAN TEICHOIC ACID TRANSFERASE TAGU"/>
    <property type="match status" value="1"/>
</dbReference>
<dbReference type="PANTHER" id="PTHR33392">
    <property type="entry name" value="POLYISOPRENYL-TEICHOIC ACID--PEPTIDOGLYCAN TEICHOIC ACID TRANSFERASE TAGU"/>
    <property type="match status" value="1"/>
</dbReference>
<keyword evidence="3" id="KW-0472">Membrane</keyword>
<proteinExistence type="inferred from homology"/>
<gene>
    <name evidence="5" type="ORF">GGQ22_08095</name>
</gene>
<dbReference type="Proteomes" id="UP000433406">
    <property type="component" value="Unassembled WGS sequence"/>
</dbReference>
<feature type="compositionally biased region" description="Pro residues" evidence="2">
    <location>
        <begin position="75"/>
        <end position="89"/>
    </location>
</feature>
<feature type="compositionally biased region" description="Basic and acidic residues" evidence="2">
    <location>
        <begin position="45"/>
        <end position="55"/>
    </location>
</feature>
<dbReference type="Pfam" id="PF03816">
    <property type="entry name" value="LytR_cpsA_psr"/>
    <property type="match status" value="1"/>
</dbReference>
<protein>
    <submittedName>
        <fullName evidence="5">LytR family transcriptional regulator</fullName>
    </submittedName>
</protein>